<comment type="caution">
    <text evidence="5">The sequence shown here is derived from an EMBL/GenBank/DDBJ whole genome shotgun (WGS) entry which is preliminary data.</text>
</comment>
<keyword evidence="6" id="KW-1185">Reference proteome</keyword>
<dbReference type="FunFam" id="3.20.20.80:FF:000004">
    <property type="entry name" value="Beta-glucosidase 6-phospho-beta-glucosidase"/>
    <property type="match status" value="1"/>
</dbReference>
<dbReference type="InterPro" id="IPR033132">
    <property type="entry name" value="GH_1_N_CS"/>
</dbReference>
<organism evidence="5 6">
    <name type="scientific">Holdemania filiformis</name>
    <dbReference type="NCBI Taxonomy" id="61171"/>
    <lineage>
        <taxon>Bacteria</taxon>
        <taxon>Bacillati</taxon>
        <taxon>Bacillota</taxon>
        <taxon>Erysipelotrichia</taxon>
        <taxon>Erysipelotrichales</taxon>
        <taxon>Erysipelotrichaceae</taxon>
        <taxon>Holdemania</taxon>
    </lineage>
</organism>
<dbReference type="SUPFAM" id="SSF51445">
    <property type="entry name" value="(Trans)glycosidases"/>
    <property type="match status" value="1"/>
</dbReference>
<dbReference type="PRINTS" id="PR00131">
    <property type="entry name" value="GLHYDRLASE1"/>
</dbReference>
<dbReference type="AlphaFoldDB" id="A0A412FQ61"/>
<evidence type="ECO:0000313" key="6">
    <source>
        <dbReference type="Proteomes" id="UP000284178"/>
    </source>
</evidence>
<dbReference type="GO" id="GO:0005829">
    <property type="term" value="C:cytosol"/>
    <property type="evidence" value="ECO:0007669"/>
    <property type="project" value="TreeGrafter"/>
</dbReference>
<accession>A0A412FQ61</accession>
<evidence type="ECO:0000313" key="5">
    <source>
        <dbReference type="EMBL" id="RGR70264.1"/>
    </source>
</evidence>
<dbReference type="Pfam" id="PF00232">
    <property type="entry name" value="Glyco_hydro_1"/>
    <property type="match status" value="1"/>
</dbReference>
<dbReference type="InterPro" id="IPR001360">
    <property type="entry name" value="Glyco_hydro_1"/>
</dbReference>
<dbReference type="PANTHER" id="PTHR10353">
    <property type="entry name" value="GLYCOSYL HYDROLASE"/>
    <property type="match status" value="1"/>
</dbReference>
<keyword evidence="2 5" id="KW-0378">Hydrolase</keyword>
<keyword evidence="3" id="KW-0326">Glycosidase</keyword>
<gene>
    <name evidence="5" type="ORF">DWY25_14070</name>
</gene>
<dbReference type="PROSITE" id="PS00653">
    <property type="entry name" value="GLYCOSYL_HYDROL_F1_2"/>
    <property type="match status" value="1"/>
</dbReference>
<dbReference type="GeneID" id="83016524"/>
<sequence>MKQFRNDFLWGGATAANQVEGAYLEDGKGISVADVVTSGSHTSPRRIALDQNEAYHYPSHTAVDFYHHYKEDIALFAEMGFKAYRMSISWARIYPNGDDEAPNPKGLEFYHHVFAELKKYNIEPVVTLSHSDIPLAIALKYHGWINKQVIDLYVRYALTLFENYKDEVRYWIPFNEINDMFLPMSALGQGALIDPQAQFIHQQKDDPDERFNALNNMMIASARAVVRGRQINPDFHFGTMICHITRYPRTCHPEDVLLVLKNDLFYNNTCADVMLKGEYPFYALNEFEKRGVRLQLNEEEKAILKEGVCDYYTFSYYQSISESTQEFSEETSGNIMGGIKNPYLQETAWNWPIDPVGLCTTLLKVYDRYRVPIMITENGIGCVDQLSADGKIHDDYRIAYLRDHILEMNKAVDDGVDLIGYMAWGCLDLISVSTGEMKKRYGFIYVDRDDEGRGSYARIKKDSFAWYQQVIASNGRQLDF</sequence>
<dbReference type="Proteomes" id="UP000284178">
    <property type="component" value="Unassembled WGS sequence"/>
</dbReference>
<dbReference type="Gene3D" id="3.20.20.80">
    <property type="entry name" value="Glycosidases"/>
    <property type="match status" value="1"/>
</dbReference>
<reference evidence="5 6" key="1">
    <citation type="submission" date="2018-08" db="EMBL/GenBank/DDBJ databases">
        <title>A genome reference for cultivated species of the human gut microbiota.</title>
        <authorList>
            <person name="Zou Y."/>
            <person name="Xue W."/>
            <person name="Luo G."/>
        </authorList>
    </citation>
    <scope>NUCLEOTIDE SEQUENCE [LARGE SCALE GENOMIC DNA]</scope>
    <source>
        <strain evidence="5 6">AF24-29</strain>
    </source>
</reference>
<evidence type="ECO:0000256" key="2">
    <source>
        <dbReference type="ARBA" id="ARBA00022801"/>
    </source>
</evidence>
<dbReference type="GO" id="GO:0016052">
    <property type="term" value="P:carbohydrate catabolic process"/>
    <property type="evidence" value="ECO:0007669"/>
    <property type="project" value="TreeGrafter"/>
</dbReference>
<comment type="similarity">
    <text evidence="1 4">Belongs to the glycosyl hydrolase 1 family.</text>
</comment>
<dbReference type="PANTHER" id="PTHR10353:SF296">
    <property type="entry name" value="6-PHOSPHO-BETA-GLUCOSIDASE"/>
    <property type="match status" value="1"/>
</dbReference>
<evidence type="ECO:0000256" key="1">
    <source>
        <dbReference type="ARBA" id="ARBA00010838"/>
    </source>
</evidence>
<evidence type="ECO:0000256" key="4">
    <source>
        <dbReference type="RuleBase" id="RU003690"/>
    </source>
</evidence>
<dbReference type="GO" id="GO:0008422">
    <property type="term" value="F:beta-glucosidase activity"/>
    <property type="evidence" value="ECO:0007669"/>
    <property type="project" value="TreeGrafter"/>
</dbReference>
<evidence type="ECO:0000256" key="3">
    <source>
        <dbReference type="ARBA" id="ARBA00023295"/>
    </source>
</evidence>
<protein>
    <submittedName>
        <fullName evidence="5">Glycoside hydrolase family 1 protein</fullName>
    </submittedName>
</protein>
<dbReference type="InterPro" id="IPR017853">
    <property type="entry name" value="GH"/>
</dbReference>
<dbReference type="EMBL" id="QRUP01000021">
    <property type="protein sequence ID" value="RGR70264.1"/>
    <property type="molecule type" value="Genomic_DNA"/>
</dbReference>
<proteinExistence type="inferred from homology"/>
<dbReference type="RefSeq" id="WP_117895774.1">
    <property type="nucleotide sequence ID" value="NZ_CABJCV010000021.1"/>
</dbReference>
<name>A0A412FQ61_9FIRM</name>